<feature type="compositionally biased region" description="Low complexity" evidence="1">
    <location>
        <begin position="254"/>
        <end position="270"/>
    </location>
</feature>
<dbReference type="Proteomes" id="UP000198672">
    <property type="component" value="Unassembled WGS sequence"/>
</dbReference>
<keyword evidence="3" id="KW-1185">Reference proteome</keyword>
<accession>A0A1H3E5F4</accession>
<dbReference type="OrthoDB" id="69313at2"/>
<sequence length="385" mass="41798">MQKFFVANDKGGTGKSLLAQYLIIALRAAKRDPAIFEYDQHPKQCRWFGANAVQTSPMSPPLLDLQRDPMLALRFWDPLMQPLSDERDLVVDLGAQAWTGFHQWLRASGLTMLLPTLEPTVLIPFTADVEAARGALRIIKDVTADLPRAQLVLMRLDRDGDVEMLRGTPEIEEILTLLRQPRIAMRTFPVLRAEAYACLNARGFRLDQMANLKPGEFQVDGVSDLAVARTVVAVRAWMTDMYRALLPIILGTGSPTQSAPAPASAPTPAASNPPPTAPAAVRPVAQAAPTNQSNQLPRLPTQFAPASTPTPAASNPPPTAPTAVRPVAQAVTTNQFNQLPELPMQSSPAPTATASNPPPNAPPVIMRPVGQPQPLPMYQFNQFNQ</sequence>
<feature type="region of interest" description="Disordered" evidence="1">
    <location>
        <begin position="254"/>
        <end position="323"/>
    </location>
</feature>
<dbReference type="EMBL" id="FNOW01000011">
    <property type="protein sequence ID" value="SDX73926.1"/>
    <property type="molecule type" value="Genomic_DNA"/>
</dbReference>
<dbReference type="SUPFAM" id="SSF52540">
    <property type="entry name" value="P-loop containing nucleoside triphosphate hydrolases"/>
    <property type="match status" value="1"/>
</dbReference>
<feature type="compositionally biased region" description="Low complexity" evidence="1">
    <location>
        <begin position="346"/>
        <end position="355"/>
    </location>
</feature>
<dbReference type="RefSeq" id="WP_091332802.1">
    <property type="nucleotide sequence ID" value="NZ_FNOW01000011.1"/>
</dbReference>
<gene>
    <name evidence="2" type="ORF">SAMN05421644_11158</name>
</gene>
<evidence type="ECO:0000256" key="1">
    <source>
        <dbReference type="SAM" id="MobiDB-lite"/>
    </source>
</evidence>
<reference evidence="3" key="1">
    <citation type="submission" date="2016-10" db="EMBL/GenBank/DDBJ databases">
        <authorList>
            <person name="Varghese N."/>
            <person name="Submissions S."/>
        </authorList>
    </citation>
    <scope>NUCLEOTIDE SEQUENCE [LARGE SCALE GENOMIC DNA]</scope>
    <source>
        <strain evidence="3">DSM 173</strain>
    </source>
</reference>
<feature type="region of interest" description="Disordered" evidence="1">
    <location>
        <begin position="337"/>
        <end position="375"/>
    </location>
</feature>
<proteinExistence type="predicted"/>
<dbReference type="STRING" id="61595.SAMN05421644_11158"/>
<protein>
    <submittedName>
        <fullName evidence="2">Uncharacterized protein</fullName>
    </submittedName>
</protein>
<evidence type="ECO:0000313" key="2">
    <source>
        <dbReference type="EMBL" id="SDX73926.1"/>
    </source>
</evidence>
<organism evidence="2 3">
    <name type="scientific">Allochromatium warmingii</name>
    <name type="common">Chromatium warmingii</name>
    <dbReference type="NCBI Taxonomy" id="61595"/>
    <lineage>
        <taxon>Bacteria</taxon>
        <taxon>Pseudomonadati</taxon>
        <taxon>Pseudomonadota</taxon>
        <taxon>Gammaproteobacteria</taxon>
        <taxon>Chromatiales</taxon>
        <taxon>Chromatiaceae</taxon>
        <taxon>Allochromatium</taxon>
    </lineage>
</organism>
<evidence type="ECO:0000313" key="3">
    <source>
        <dbReference type="Proteomes" id="UP000198672"/>
    </source>
</evidence>
<name>A0A1H3E5F4_ALLWA</name>
<feature type="compositionally biased region" description="Low complexity" evidence="1">
    <location>
        <begin position="278"/>
        <end position="290"/>
    </location>
</feature>
<dbReference type="InterPro" id="IPR027417">
    <property type="entry name" value="P-loop_NTPase"/>
</dbReference>
<dbReference type="Gene3D" id="3.40.50.300">
    <property type="entry name" value="P-loop containing nucleotide triphosphate hydrolases"/>
    <property type="match status" value="1"/>
</dbReference>
<feature type="compositionally biased region" description="Low complexity" evidence="1">
    <location>
        <begin position="304"/>
        <end position="313"/>
    </location>
</feature>
<dbReference type="AlphaFoldDB" id="A0A1H3E5F4"/>